<dbReference type="EMBL" id="LGIA01000060">
    <property type="protein sequence ID" value="KOH45922.1"/>
    <property type="molecule type" value="Genomic_DNA"/>
</dbReference>
<organism evidence="2 3">
    <name type="scientific">Sunxiuqinia dokdonensis</name>
    <dbReference type="NCBI Taxonomy" id="1409788"/>
    <lineage>
        <taxon>Bacteria</taxon>
        <taxon>Pseudomonadati</taxon>
        <taxon>Bacteroidota</taxon>
        <taxon>Bacteroidia</taxon>
        <taxon>Marinilabiliales</taxon>
        <taxon>Prolixibacteraceae</taxon>
        <taxon>Sunxiuqinia</taxon>
    </lineage>
</organism>
<sequence length="40" mass="4454">MGKLPVSHRYNRLPLLPSDPGGIQRELVAQDLPGDKSRKN</sequence>
<evidence type="ECO:0000256" key="1">
    <source>
        <dbReference type="SAM" id="MobiDB-lite"/>
    </source>
</evidence>
<name>A0A0L8VCK0_9BACT</name>
<reference evidence="3" key="1">
    <citation type="submission" date="2015-07" db="EMBL/GenBank/DDBJ databases">
        <title>Genome sequencing of Sunxiuqinia dokdonensis strain SK.</title>
        <authorList>
            <person name="Ahn S."/>
            <person name="Kim B.-C."/>
        </authorList>
    </citation>
    <scope>NUCLEOTIDE SEQUENCE [LARGE SCALE GENOMIC DNA]</scope>
    <source>
        <strain evidence="3">SK</strain>
    </source>
</reference>
<comment type="caution">
    <text evidence="2">The sequence shown here is derived from an EMBL/GenBank/DDBJ whole genome shotgun (WGS) entry which is preliminary data.</text>
</comment>
<feature type="region of interest" description="Disordered" evidence="1">
    <location>
        <begin position="1"/>
        <end position="40"/>
    </location>
</feature>
<keyword evidence="3" id="KW-1185">Reference proteome</keyword>
<dbReference type="Proteomes" id="UP000036958">
    <property type="component" value="Unassembled WGS sequence"/>
</dbReference>
<protein>
    <submittedName>
        <fullName evidence="2">Uncharacterized protein</fullName>
    </submittedName>
</protein>
<proteinExistence type="predicted"/>
<evidence type="ECO:0000313" key="3">
    <source>
        <dbReference type="Proteomes" id="UP000036958"/>
    </source>
</evidence>
<dbReference type="AlphaFoldDB" id="A0A0L8VCK0"/>
<gene>
    <name evidence="2" type="ORF">NC99_12460</name>
</gene>
<evidence type="ECO:0000313" key="2">
    <source>
        <dbReference type="EMBL" id="KOH45922.1"/>
    </source>
</evidence>
<accession>A0A0L8VCK0</accession>